<proteinExistence type="predicted"/>
<accession>A0A5C3KBG5</accession>
<sequence length="110" mass="12209">VPRPVAVEALIEGHKVQVLVDSGSLGDLMSATLTEQLKVKHIELATPININLVVQGSRTKVNFGTSPRFQYQGIDETRYFDIINLSNYDVILGTPFLYQHQVLFGLNPAE</sequence>
<dbReference type="OrthoDB" id="1750432at2759"/>
<reference evidence="1 2" key="1">
    <citation type="journal article" date="2019" name="Nat. Ecol. Evol.">
        <title>Megaphylogeny resolves global patterns of mushroom evolution.</title>
        <authorList>
            <person name="Varga T."/>
            <person name="Krizsan K."/>
            <person name="Foldi C."/>
            <person name="Dima B."/>
            <person name="Sanchez-Garcia M."/>
            <person name="Sanchez-Ramirez S."/>
            <person name="Szollosi G.J."/>
            <person name="Szarkandi J.G."/>
            <person name="Papp V."/>
            <person name="Albert L."/>
            <person name="Andreopoulos W."/>
            <person name="Angelini C."/>
            <person name="Antonin V."/>
            <person name="Barry K.W."/>
            <person name="Bougher N.L."/>
            <person name="Buchanan P."/>
            <person name="Buyck B."/>
            <person name="Bense V."/>
            <person name="Catcheside P."/>
            <person name="Chovatia M."/>
            <person name="Cooper J."/>
            <person name="Damon W."/>
            <person name="Desjardin D."/>
            <person name="Finy P."/>
            <person name="Geml J."/>
            <person name="Haridas S."/>
            <person name="Hughes K."/>
            <person name="Justo A."/>
            <person name="Karasinski D."/>
            <person name="Kautmanova I."/>
            <person name="Kiss B."/>
            <person name="Kocsube S."/>
            <person name="Kotiranta H."/>
            <person name="LaButti K.M."/>
            <person name="Lechner B.E."/>
            <person name="Liimatainen K."/>
            <person name="Lipzen A."/>
            <person name="Lukacs Z."/>
            <person name="Mihaltcheva S."/>
            <person name="Morgado L.N."/>
            <person name="Niskanen T."/>
            <person name="Noordeloos M.E."/>
            <person name="Ohm R.A."/>
            <person name="Ortiz-Santana B."/>
            <person name="Ovrebo C."/>
            <person name="Racz N."/>
            <person name="Riley R."/>
            <person name="Savchenko A."/>
            <person name="Shiryaev A."/>
            <person name="Soop K."/>
            <person name="Spirin V."/>
            <person name="Szebenyi C."/>
            <person name="Tomsovsky M."/>
            <person name="Tulloss R.E."/>
            <person name="Uehling J."/>
            <person name="Grigoriev I.V."/>
            <person name="Vagvolgyi C."/>
            <person name="Papp T."/>
            <person name="Martin F.M."/>
            <person name="Miettinen O."/>
            <person name="Hibbett D.S."/>
            <person name="Nagy L.G."/>
        </authorList>
    </citation>
    <scope>NUCLEOTIDE SEQUENCE [LARGE SCALE GENOMIC DNA]</scope>
    <source>
        <strain evidence="1 2">CBS 121175</strain>
    </source>
</reference>
<dbReference type="InterPro" id="IPR021109">
    <property type="entry name" value="Peptidase_aspartic_dom_sf"/>
</dbReference>
<dbReference type="EMBL" id="ML210512">
    <property type="protein sequence ID" value="TFK17425.1"/>
    <property type="molecule type" value="Genomic_DNA"/>
</dbReference>
<dbReference type="Pfam" id="PF08284">
    <property type="entry name" value="RVP_2"/>
    <property type="match status" value="1"/>
</dbReference>
<dbReference type="STRING" id="230819.A0A5C3KBG5"/>
<dbReference type="CDD" id="cd00303">
    <property type="entry name" value="retropepsin_like"/>
    <property type="match status" value="1"/>
</dbReference>
<gene>
    <name evidence="1" type="ORF">FA15DRAFT_605092</name>
</gene>
<dbReference type="SUPFAM" id="SSF50630">
    <property type="entry name" value="Acid proteases"/>
    <property type="match status" value="1"/>
</dbReference>
<protein>
    <recommendedName>
        <fullName evidence="3">Peptidase A2 domain-containing protein</fullName>
    </recommendedName>
</protein>
<dbReference type="AlphaFoldDB" id="A0A5C3KBG5"/>
<feature type="non-terminal residue" evidence="1">
    <location>
        <position position="1"/>
    </location>
</feature>
<evidence type="ECO:0008006" key="3">
    <source>
        <dbReference type="Google" id="ProtNLM"/>
    </source>
</evidence>
<name>A0A5C3KBG5_COPMA</name>
<dbReference type="Proteomes" id="UP000307440">
    <property type="component" value="Unassembled WGS sequence"/>
</dbReference>
<evidence type="ECO:0000313" key="1">
    <source>
        <dbReference type="EMBL" id="TFK17425.1"/>
    </source>
</evidence>
<dbReference type="Gene3D" id="2.40.70.10">
    <property type="entry name" value="Acid Proteases"/>
    <property type="match status" value="1"/>
</dbReference>
<keyword evidence="2" id="KW-1185">Reference proteome</keyword>
<evidence type="ECO:0000313" key="2">
    <source>
        <dbReference type="Proteomes" id="UP000307440"/>
    </source>
</evidence>
<organism evidence="1 2">
    <name type="scientific">Coprinopsis marcescibilis</name>
    <name type="common">Agaric fungus</name>
    <name type="synonym">Psathyrella marcescibilis</name>
    <dbReference type="NCBI Taxonomy" id="230819"/>
    <lineage>
        <taxon>Eukaryota</taxon>
        <taxon>Fungi</taxon>
        <taxon>Dikarya</taxon>
        <taxon>Basidiomycota</taxon>
        <taxon>Agaricomycotina</taxon>
        <taxon>Agaricomycetes</taxon>
        <taxon>Agaricomycetidae</taxon>
        <taxon>Agaricales</taxon>
        <taxon>Agaricineae</taxon>
        <taxon>Psathyrellaceae</taxon>
        <taxon>Coprinopsis</taxon>
    </lineage>
</organism>